<dbReference type="GO" id="GO:0046872">
    <property type="term" value="F:metal ion binding"/>
    <property type="evidence" value="ECO:0007669"/>
    <property type="project" value="UniProtKB-KW"/>
</dbReference>
<organism evidence="14 15">
    <name type="scientific">Roseitalea porphyridii</name>
    <dbReference type="NCBI Taxonomy" id="1852022"/>
    <lineage>
        <taxon>Bacteria</taxon>
        <taxon>Pseudomonadati</taxon>
        <taxon>Pseudomonadota</taxon>
        <taxon>Alphaproteobacteria</taxon>
        <taxon>Hyphomicrobiales</taxon>
        <taxon>Ahrensiaceae</taxon>
        <taxon>Roseitalea</taxon>
    </lineage>
</organism>
<keyword evidence="6 11" id="KW-0862">Zinc</keyword>
<dbReference type="InterPro" id="IPR017853">
    <property type="entry name" value="GH"/>
</dbReference>
<dbReference type="AlphaFoldDB" id="A0A4P6UYU8"/>
<keyword evidence="5 8" id="KW-0378">Hydrolase</keyword>
<dbReference type="EC" id="3.2.1.23" evidence="3 8"/>
<evidence type="ECO:0000256" key="8">
    <source>
        <dbReference type="PIRNR" id="PIRNR001084"/>
    </source>
</evidence>
<dbReference type="InterPro" id="IPR013780">
    <property type="entry name" value="Glyco_hydro_b"/>
</dbReference>
<comment type="similarity">
    <text evidence="2 8">Belongs to the glycosyl hydrolase 42 family.</text>
</comment>
<feature type="binding site" evidence="11">
    <location>
        <position position="113"/>
    </location>
    <ligand>
        <name>Zn(2+)</name>
        <dbReference type="ChEBI" id="CHEBI:29105"/>
    </ligand>
</feature>
<evidence type="ECO:0000256" key="6">
    <source>
        <dbReference type="ARBA" id="ARBA00022833"/>
    </source>
</evidence>
<dbReference type="CDD" id="cd03143">
    <property type="entry name" value="A4_beta-galactosidase_middle_domain"/>
    <property type="match status" value="1"/>
</dbReference>
<evidence type="ECO:0000256" key="10">
    <source>
        <dbReference type="PIRSR" id="PIRSR001084-2"/>
    </source>
</evidence>
<keyword evidence="7 8" id="KW-0326">Glycosidase</keyword>
<dbReference type="GO" id="GO:0009341">
    <property type="term" value="C:beta-galactosidase complex"/>
    <property type="evidence" value="ECO:0007669"/>
    <property type="project" value="InterPro"/>
</dbReference>
<evidence type="ECO:0000259" key="12">
    <source>
        <dbReference type="Pfam" id="PF02449"/>
    </source>
</evidence>
<comment type="catalytic activity">
    <reaction evidence="1 8">
        <text>Hydrolysis of terminal non-reducing beta-D-galactose residues in beta-D-galactosides.</text>
        <dbReference type="EC" id="3.2.1.23"/>
    </reaction>
</comment>
<dbReference type="InterPro" id="IPR029062">
    <property type="entry name" value="Class_I_gatase-like"/>
</dbReference>
<evidence type="ECO:0000256" key="4">
    <source>
        <dbReference type="ARBA" id="ARBA00022723"/>
    </source>
</evidence>
<evidence type="ECO:0000256" key="11">
    <source>
        <dbReference type="PIRSR" id="PIRSR001084-3"/>
    </source>
</evidence>
<dbReference type="Pfam" id="PF08532">
    <property type="entry name" value="Glyco_hydro_42M"/>
    <property type="match status" value="1"/>
</dbReference>
<evidence type="ECO:0000313" key="15">
    <source>
        <dbReference type="Proteomes" id="UP000293719"/>
    </source>
</evidence>
<keyword evidence="4 11" id="KW-0479">Metal-binding</keyword>
<dbReference type="GeneID" id="90766260"/>
<dbReference type="GO" id="GO:0005975">
    <property type="term" value="P:carbohydrate metabolic process"/>
    <property type="evidence" value="ECO:0007669"/>
    <property type="project" value="InterPro"/>
</dbReference>
<evidence type="ECO:0000313" key="14">
    <source>
        <dbReference type="EMBL" id="QBK29663.1"/>
    </source>
</evidence>
<sequence>MTPYRKQRLGTCYYPEHWPQERWRTDAAMMVEAGLSAVRIGEFAWSRLEPEPGQYDFGWLDAAFDVLSEAGLSIVLGTPTATPPKWLVDTMPDMVAIDAEGRPRGFGSRRHYCFSHAGYRAECARIAEALARRYGDHPALEAWQIDNEYGCHDTVLSYSQAARAGFRDWLAQKYQSPQALNRAWGNVFWSMEYRSFEEVELPNLTVTEPNPAHVMDFRRYSSDQVVSFNRLQADIIRRHSPGRPVSHNFMGSETGFDHYAVSDDLDIVTWDSYPIGFLDRDTTDETAKQRYIGVGDPDLQAFHHDLYRACGQVRNGPDEGRWWVMEQQPGPVNWAPYNPAPTPGAVRLWAWEAFAAGAELVSYFRWRQPSFGQEQMHEALLLPNGEPNEGWHVCRQLAQDLADLDAAAAPPRADVALVFDYESAWAWDIQPQGADFSHLDMALRFYRALRRAGVSVDVVPPTPEAVQGRRLVILPALFAGSQALADTLAQGDAHVLIGPRTGSKTDDFRIHPDLPPGPFGALAGITVTRVESRPPFAPVALADGTRFQGWREFVRIAAETVRVELESADGHPAWIVNGRVLYLAGRPDEALADNVVRHLMDDAGLTAHALHRDVRIRDNGDLRYVFNYGPETVDVSDLVEDHAIVLGAAALEPRGVLVLRRRR</sequence>
<keyword evidence="15" id="KW-1185">Reference proteome</keyword>
<dbReference type="InterPro" id="IPR013529">
    <property type="entry name" value="Glyco_hydro_42_N"/>
</dbReference>
<dbReference type="GO" id="GO:0004565">
    <property type="term" value="F:beta-galactosidase activity"/>
    <property type="evidence" value="ECO:0007669"/>
    <property type="project" value="UniProtKB-EC"/>
</dbReference>
<evidence type="ECO:0000256" key="1">
    <source>
        <dbReference type="ARBA" id="ARBA00001412"/>
    </source>
</evidence>
<dbReference type="OrthoDB" id="9800974at2"/>
<accession>A0A4P6UYU8</accession>
<dbReference type="EMBL" id="CP036532">
    <property type="protein sequence ID" value="QBK29663.1"/>
    <property type="molecule type" value="Genomic_DNA"/>
</dbReference>
<feature type="active site" description="Nucleophile" evidence="9">
    <location>
        <position position="326"/>
    </location>
</feature>
<protein>
    <recommendedName>
        <fullName evidence="3 8">Beta-galactosidase</fullName>
        <shortName evidence="8">Beta-gal</shortName>
        <ecNumber evidence="3 8">3.2.1.23</ecNumber>
    </recommendedName>
</protein>
<evidence type="ECO:0000256" key="9">
    <source>
        <dbReference type="PIRSR" id="PIRSR001084-1"/>
    </source>
</evidence>
<dbReference type="Pfam" id="PF02449">
    <property type="entry name" value="Glyco_hydro_42"/>
    <property type="match status" value="1"/>
</dbReference>
<feature type="domain" description="Glycoside hydrolase family 42 N-terminal" evidence="12">
    <location>
        <begin position="12"/>
        <end position="403"/>
    </location>
</feature>
<gene>
    <name evidence="14" type="ORF">E0E05_03040</name>
</gene>
<dbReference type="SUPFAM" id="SSF51445">
    <property type="entry name" value="(Trans)glycosidases"/>
    <property type="match status" value="1"/>
</dbReference>
<dbReference type="InterPro" id="IPR003476">
    <property type="entry name" value="Glyco_hydro_42"/>
</dbReference>
<dbReference type="RefSeq" id="WP_131615378.1">
    <property type="nucleotide sequence ID" value="NZ_CP036532.1"/>
</dbReference>
<dbReference type="KEGG" id="rpod:E0E05_03040"/>
<evidence type="ECO:0000256" key="2">
    <source>
        <dbReference type="ARBA" id="ARBA00005940"/>
    </source>
</evidence>
<dbReference type="InterPro" id="IPR013738">
    <property type="entry name" value="Beta_galactosidase_Trimer"/>
</dbReference>
<feature type="binding site" evidence="10">
    <location>
        <position position="334"/>
    </location>
    <ligand>
        <name>substrate</name>
    </ligand>
</feature>
<dbReference type="PANTHER" id="PTHR36447">
    <property type="entry name" value="BETA-GALACTOSIDASE GANA"/>
    <property type="match status" value="1"/>
</dbReference>
<dbReference type="Proteomes" id="UP000293719">
    <property type="component" value="Chromosome"/>
</dbReference>
<reference evidence="14 15" key="1">
    <citation type="journal article" date="2017" name="Int. J. Syst. Evol. Microbiol.">
        <title>Roseitalea porphyridii gen. nov., sp. nov., isolated from a red alga, and reclassification of Hoeflea suaedae Chung et al. 2013 as Pseudohoeflea suaedae gen. nov., comb. nov.</title>
        <authorList>
            <person name="Hyeon J.W."/>
            <person name="Jeong S.E."/>
            <person name="Baek K."/>
            <person name="Jeon C.O."/>
        </authorList>
    </citation>
    <scope>NUCLEOTIDE SEQUENCE [LARGE SCALE GENOMIC DNA]</scope>
    <source>
        <strain evidence="14 15">MA7-20</strain>
    </source>
</reference>
<dbReference type="PIRSF" id="PIRSF001084">
    <property type="entry name" value="B-galactosidase"/>
    <property type="match status" value="1"/>
</dbReference>
<feature type="active site" description="Proton donor" evidence="9">
    <location>
        <position position="148"/>
    </location>
</feature>
<dbReference type="SUPFAM" id="SSF52317">
    <property type="entry name" value="Class I glutamine amidotransferase-like"/>
    <property type="match status" value="1"/>
</dbReference>
<feature type="binding site" evidence="10">
    <location>
        <position position="147"/>
    </location>
    <ligand>
        <name>substrate</name>
    </ligand>
</feature>
<proteinExistence type="inferred from homology"/>
<evidence type="ECO:0000256" key="5">
    <source>
        <dbReference type="ARBA" id="ARBA00022801"/>
    </source>
</evidence>
<feature type="binding site" evidence="10">
    <location>
        <position position="109"/>
    </location>
    <ligand>
        <name>substrate</name>
    </ligand>
</feature>
<dbReference type="Gene3D" id="3.20.20.80">
    <property type="entry name" value="Glycosidases"/>
    <property type="match status" value="1"/>
</dbReference>
<evidence type="ECO:0000259" key="13">
    <source>
        <dbReference type="Pfam" id="PF08532"/>
    </source>
</evidence>
<dbReference type="Gene3D" id="3.40.50.880">
    <property type="match status" value="1"/>
</dbReference>
<dbReference type="PANTHER" id="PTHR36447:SF2">
    <property type="entry name" value="BETA-GALACTOSIDASE YESZ"/>
    <property type="match status" value="1"/>
</dbReference>
<evidence type="ECO:0000256" key="7">
    <source>
        <dbReference type="ARBA" id="ARBA00023295"/>
    </source>
</evidence>
<feature type="domain" description="Beta-galactosidase trimerisation" evidence="13">
    <location>
        <begin position="413"/>
        <end position="605"/>
    </location>
</feature>
<name>A0A4P6UYU8_9HYPH</name>
<dbReference type="Gene3D" id="2.60.40.1180">
    <property type="entry name" value="Golgi alpha-mannosidase II"/>
    <property type="match status" value="1"/>
</dbReference>
<evidence type="ECO:0000256" key="3">
    <source>
        <dbReference type="ARBA" id="ARBA00012756"/>
    </source>
</evidence>